<dbReference type="PIRSF" id="PIRSF018634">
    <property type="entry name" value="UCP018634"/>
    <property type="match status" value="1"/>
</dbReference>
<dbReference type="Pfam" id="PF06296">
    <property type="entry name" value="RelE"/>
    <property type="match status" value="1"/>
</dbReference>
<proteinExistence type="predicted"/>
<dbReference type="STRING" id="1076551.HA48_17310"/>
<dbReference type="Proteomes" id="UP000193104">
    <property type="component" value="Unassembled WGS sequence"/>
</dbReference>
<name>A0A1X1D2R5_9GAMM</name>
<dbReference type="OrthoDB" id="8607264at2"/>
<protein>
    <submittedName>
        <fullName evidence="1">Addiction module toxin RelE</fullName>
    </submittedName>
</protein>
<keyword evidence="2" id="KW-1185">Reference proteome</keyword>
<dbReference type="RefSeq" id="WP_128602480.1">
    <property type="nucleotide sequence ID" value="NZ_MLFS01000057.1"/>
</dbReference>
<evidence type="ECO:0000313" key="2">
    <source>
        <dbReference type="Proteomes" id="UP000193104"/>
    </source>
</evidence>
<dbReference type="AlphaFoldDB" id="A0A1X1D2R5"/>
<comment type="caution">
    <text evidence="1">The sequence shown here is derived from an EMBL/GenBank/DDBJ whole genome shotgun (WGS) entry which is preliminary data.</text>
</comment>
<dbReference type="EMBL" id="MLFS01000057">
    <property type="protein sequence ID" value="ORM70927.1"/>
    <property type="molecule type" value="Genomic_DNA"/>
</dbReference>
<dbReference type="InterPro" id="IPR009387">
    <property type="entry name" value="HigB-2"/>
</dbReference>
<gene>
    <name evidence="1" type="ORF">HA48_17310</name>
</gene>
<reference evidence="1 2" key="1">
    <citation type="journal article" date="2017" name="Antonie Van Leeuwenhoek">
        <title>Phylogenomic resolution of the bacterial genus Pantoea and its relationship with Erwinia and Tatumella.</title>
        <authorList>
            <person name="Palmer M."/>
            <person name="Steenkamp E.T."/>
            <person name="Coetzee M.P."/>
            <person name="Chan W.Y."/>
            <person name="van Zyl E."/>
            <person name="De Maayer P."/>
            <person name="Coutinho T.A."/>
            <person name="Blom J."/>
            <person name="Smits T.H."/>
            <person name="Duffy B."/>
            <person name="Venter S.N."/>
        </authorList>
    </citation>
    <scope>NUCLEOTIDE SEQUENCE [LARGE SCALE GENOMIC DNA]</scope>
    <source>
        <strain evidence="1 2">LMG 26277</strain>
    </source>
</reference>
<sequence length="123" mass="13815">MSVNTRIFKTKWFSKQASRHNITDGELCMAIAAVQQGSAVNLGGGVFKKRLQQNRDRAIVLAKGGRNWIYAFLFAKQDQSDLKECELAGFRALAKHYSLMSNESLNRLIAGKELVEICHDRNA</sequence>
<evidence type="ECO:0000313" key="1">
    <source>
        <dbReference type="EMBL" id="ORM70927.1"/>
    </source>
</evidence>
<organism evidence="1 2">
    <name type="scientific">Pantoea wallisii</name>
    <dbReference type="NCBI Taxonomy" id="1076551"/>
    <lineage>
        <taxon>Bacteria</taxon>
        <taxon>Pseudomonadati</taxon>
        <taxon>Pseudomonadota</taxon>
        <taxon>Gammaproteobacteria</taxon>
        <taxon>Enterobacterales</taxon>
        <taxon>Erwiniaceae</taxon>
        <taxon>Pantoea</taxon>
    </lineage>
</organism>
<accession>A0A1X1D2R5</accession>